<evidence type="ECO:0000313" key="8">
    <source>
        <dbReference type="EMBL" id="EOT84130.1"/>
    </source>
</evidence>
<dbReference type="Proteomes" id="UP000015961">
    <property type="component" value="Unassembled WGS sequence"/>
</dbReference>
<accession>S0KT97</accession>
<dbReference type="CDD" id="cd00340">
    <property type="entry name" value="GSH_Peroxidase"/>
    <property type="match status" value="1"/>
</dbReference>
<dbReference type="RefSeq" id="WP_016185276.1">
    <property type="nucleotide sequence ID" value="NZ_ASWO01000005.1"/>
</dbReference>
<evidence type="ECO:0000256" key="1">
    <source>
        <dbReference type="ARBA" id="ARBA00000217"/>
    </source>
</evidence>
<evidence type="ECO:0000256" key="5">
    <source>
        <dbReference type="ARBA" id="ARBA00069346"/>
    </source>
</evidence>
<evidence type="ECO:0000256" key="2">
    <source>
        <dbReference type="ARBA" id="ARBA00006926"/>
    </source>
</evidence>
<dbReference type="PROSITE" id="PS51355">
    <property type="entry name" value="GLUTATHIONE_PEROXID_3"/>
    <property type="match status" value="1"/>
</dbReference>
<dbReference type="PRINTS" id="PR01011">
    <property type="entry name" value="GLUTPROXDASE"/>
</dbReference>
<dbReference type="OrthoDB" id="9789406at2"/>
<feature type="active site" evidence="6">
    <location>
        <position position="36"/>
    </location>
</feature>
<keyword evidence="4 7" id="KW-0560">Oxidoreductase</keyword>
<dbReference type="SUPFAM" id="SSF52833">
    <property type="entry name" value="Thioredoxin-like"/>
    <property type="match status" value="1"/>
</dbReference>
<reference evidence="8 9" key="1">
    <citation type="submission" date="2013-03" db="EMBL/GenBank/DDBJ databases">
        <title>The Genome Sequence of Enterococcus sulfureus ATCC_49903 (PacBio/Illumina hybrid assembly).</title>
        <authorList>
            <consortium name="The Broad Institute Genomics Platform"/>
            <consortium name="The Broad Institute Genome Sequencing Center for Infectious Disease"/>
            <person name="Earl A."/>
            <person name="Russ C."/>
            <person name="Gilmore M."/>
            <person name="Surin D."/>
            <person name="Walker B."/>
            <person name="Young S."/>
            <person name="Zeng Q."/>
            <person name="Gargeya S."/>
            <person name="Fitzgerald M."/>
            <person name="Haas B."/>
            <person name="Abouelleil A."/>
            <person name="Allen A.W."/>
            <person name="Alvarado L."/>
            <person name="Arachchi H.M."/>
            <person name="Berlin A.M."/>
            <person name="Chapman S.B."/>
            <person name="Gainer-Dewar J."/>
            <person name="Goldberg J."/>
            <person name="Griggs A."/>
            <person name="Gujja S."/>
            <person name="Hansen M."/>
            <person name="Howarth C."/>
            <person name="Imamovic A."/>
            <person name="Ireland A."/>
            <person name="Larimer J."/>
            <person name="McCowan C."/>
            <person name="Murphy C."/>
            <person name="Pearson M."/>
            <person name="Poon T.W."/>
            <person name="Priest M."/>
            <person name="Roberts A."/>
            <person name="Saif S."/>
            <person name="Shea T."/>
            <person name="Sisk P."/>
            <person name="Sykes S."/>
            <person name="Wortman J."/>
            <person name="Nusbaum C."/>
            <person name="Birren B."/>
        </authorList>
    </citation>
    <scope>NUCLEOTIDE SEQUENCE [LARGE SCALE GENOMIC DNA]</scope>
    <source>
        <strain evidence="8 9">ATCC 49903</strain>
    </source>
</reference>
<proteinExistence type="inferred from homology"/>
<evidence type="ECO:0000313" key="9">
    <source>
        <dbReference type="Proteomes" id="UP000015961"/>
    </source>
</evidence>
<dbReference type="InterPro" id="IPR000889">
    <property type="entry name" value="Glutathione_peroxidase"/>
</dbReference>
<organism evidence="8 9">
    <name type="scientific">Enterococcus sulfureus ATCC 49903</name>
    <dbReference type="NCBI Taxonomy" id="1140003"/>
    <lineage>
        <taxon>Bacteria</taxon>
        <taxon>Bacillati</taxon>
        <taxon>Bacillota</taxon>
        <taxon>Bacilli</taxon>
        <taxon>Lactobacillales</taxon>
        <taxon>Enterococcaceae</taxon>
        <taxon>Enterococcus</taxon>
    </lineage>
</organism>
<dbReference type="PROSITE" id="PS00763">
    <property type="entry name" value="GLUTATHIONE_PEROXID_2"/>
    <property type="match status" value="1"/>
</dbReference>
<sequence length="157" mass="17537">MTTIYDIEVVDESGNPYTLERYKGQAMMIVNTATKCGLRGQFSDLEALYKKYQDQGFVVLGFPSNQFHQEVSDGQEAAESCRLSYGVSFPMHEIIAVNGKEAHPLFTYLKKAQGGMLSDAIKWNFTKFLVDKDGHVIKRYGPQTSPLDATADIEAIL</sequence>
<dbReference type="GO" id="GO:0034599">
    <property type="term" value="P:cellular response to oxidative stress"/>
    <property type="evidence" value="ECO:0007669"/>
    <property type="project" value="TreeGrafter"/>
</dbReference>
<gene>
    <name evidence="8" type="ORF">I573_01857</name>
</gene>
<dbReference type="Pfam" id="PF00255">
    <property type="entry name" value="GSHPx"/>
    <property type="match status" value="1"/>
</dbReference>
<dbReference type="PIRSF" id="PIRSF000303">
    <property type="entry name" value="Glutathion_perox"/>
    <property type="match status" value="1"/>
</dbReference>
<dbReference type="FunFam" id="3.40.30.10:FF:000010">
    <property type="entry name" value="Glutathione peroxidase"/>
    <property type="match status" value="1"/>
</dbReference>
<dbReference type="InterPro" id="IPR036249">
    <property type="entry name" value="Thioredoxin-like_sf"/>
</dbReference>
<comment type="catalytic activity">
    <reaction evidence="1">
        <text>2 glutathione + H2O2 = glutathione disulfide + 2 H2O</text>
        <dbReference type="Rhea" id="RHEA:16833"/>
        <dbReference type="ChEBI" id="CHEBI:15377"/>
        <dbReference type="ChEBI" id="CHEBI:16240"/>
        <dbReference type="ChEBI" id="CHEBI:57925"/>
        <dbReference type="ChEBI" id="CHEBI:58297"/>
        <dbReference type="EC" id="1.11.1.9"/>
    </reaction>
</comment>
<dbReference type="Gene3D" id="3.40.30.10">
    <property type="entry name" value="Glutaredoxin"/>
    <property type="match status" value="1"/>
</dbReference>
<dbReference type="InterPro" id="IPR029760">
    <property type="entry name" value="GPX_CS"/>
</dbReference>
<dbReference type="STRING" id="1140003.OMY_00821"/>
<dbReference type="AlphaFoldDB" id="S0KT97"/>
<comment type="similarity">
    <text evidence="2 7">Belongs to the glutathione peroxidase family.</text>
</comment>
<dbReference type="PANTHER" id="PTHR11592:SF78">
    <property type="entry name" value="GLUTATHIONE PEROXIDASE"/>
    <property type="match status" value="1"/>
</dbReference>
<dbReference type="PANTHER" id="PTHR11592">
    <property type="entry name" value="GLUTATHIONE PEROXIDASE"/>
    <property type="match status" value="1"/>
</dbReference>
<dbReference type="GO" id="GO:0004602">
    <property type="term" value="F:glutathione peroxidase activity"/>
    <property type="evidence" value="ECO:0007669"/>
    <property type="project" value="UniProtKB-EC"/>
</dbReference>
<evidence type="ECO:0000256" key="7">
    <source>
        <dbReference type="RuleBase" id="RU000499"/>
    </source>
</evidence>
<evidence type="ECO:0000256" key="4">
    <source>
        <dbReference type="ARBA" id="ARBA00023002"/>
    </source>
</evidence>
<keyword evidence="3 7" id="KW-0575">Peroxidase</keyword>
<evidence type="ECO:0000256" key="3">
    <source>
        <dbReference type="ARBA" id="ARBA00022559"/>
    </source>
</evidence>
<dbReference type="PATRIC" id="fig|1140003.3.peg.778"/>
<evidence type="ECO:0000256" key="6">
    <source>
        <dbReference type="PIRSR" id="PIRSR000303-1"/>
    </source>
</evidence>
<keyword evidence="9" id="KW-1185">Reference proteome</keyword>
<dbReference type="EMBL" id="ASWO01000005">
    <property type="protein sequence ID" value="EOT84130.1"/>
    <property type="molecule type" value="Genomic_DNA"/>
</dbReference>
<dbReference type="eggNOG" id="COG0386">
    <property type="taxonomic scope" value="Bacteria"/>
</dbReference>
<protein>
    <recommendedName>
        <fullName evidence="5 7">Glutathione peroxidase</fullName>
    </recommendedName>
</protein>
<comment type="caution">
    <text evidence="8">The sequence shown here is derived from an EMBL/GenBank/DDBJ whole genome shotgun (WGS) entry which is preliminary data.</text>
</comment>
<name>S0KT97_9ENTE</name>